<dbReference type="InterPro" id="IPR039462">
    <property type="entry name" value="Nup159/Nup146_N"/>
</dbReference>
<dbReference type="EMBL" id="NHYD01002722">
    <property type="protein sequence ID" value="PPQ85383.1"/>
    <property type="molecule type" value="Genomic_DNA"/>
</dbReference>
<gene>
    <name evidence="5" type="ORF">CVT25_006414</name>
</gene>
<evidence type="ECO:0000313" key="5">
    <source>
        <dbReference type="EMBL" id="PPQ85383.1"/>
    </source>
</evidence>
<name>A0A409X3P2_PSICY</name>
<keyword evidence="2" id="KW-0813">Transport</keyword>
<evidence type="ECO:0000256" key="1">
    <source>
        <dbReference type="ARBA" id="ARBA00004123"/>
    </source>
</evidence>
<sequence length="234" mass="25285">MNEFTQLVRPLQSQITIDSVAKDCPSEGFNYPTFRQLAKNARLLLSSPLNPQVANSYHRLFAVANSKGWFVSVKSPSSGSGSDSSHCHSELIFSPLDELRAASEAAKPDDETLFNPKRTVTIPTRANIVAFACGETKLLVGLDDGSVVVYDTSSLFTPGTNDIQPLARNQIQSSPLRQILPNPGTEPNLSDLVAVVGDGKVELLNMQLESQGGWVASDLMTQPIAGKLIYGRIL</sequence>
<dbReference type="Proteomes" id="UP000283269">
    <property type="component" value="Unassembled WGS sequence"/>
</dbReference>
<dbReference type="InParanoid" id="A0A409X3P2"/>
<dbReference type="GO" id="GO:0005634">
    <property type="term" value="C:nucleus"/>
    <property type="evidence" value="ECO:0007669"/>
    <property type="project" value="UniProtKB-SubCell"/>
</dbReference>
<dbReference type="AlphaFoldDB" id="A0A409X3P2"/>
<proteinExistence type="predicted"/>
<dbReference type="SUPFAM" id="SSF117289">
    <property type="entry name" value="Nucleoporin domain"/>
    <property type="match status" value="1"/>
</dbReference>
<feature type="domain" description="Nucleoporin Nup159/Nup146 N-terminal" evidence="4">
    <location>
        <begin position="86"/>
        <end position="207"/>
    </location>
</feature>
<comment type="caution">
    <text evidence="5">The sequence shown here is derived from an EMBL/GenBank/DDBJ whole genome shotgun (WGS) entry which is preliminary data.</text>
</comment>
<evidence type="ECO:0000256" key="3">
    <source>
        <dbReference type="ARBA" id="ARBA00023242"/>
    </source>
</evidence>
<keyword evidence="6" id="KW-1185">Reference proteome</keyword>
<evidence type="ECO:0000259" key="4">
    <source>
        <dbReference type="Pfam" id="PF16755"/>
    </source>
</evidence>
<protein>
    <recommendedName>
        <fullName evidence="4">Nucleoporin Nup159/Nup146 N-terminal domain-containing protein</fullName>
    </recommendedName>
</protein>
<evidence type="ECO:0000313" key="6">
    <source>
        <dbReference type="Proteomes" id="UP000283269"/>
    </source>
</evidence>
<dbReference type="InterPro" id="IPR015943">
    <property type="entry name" value="WD40/YVTN_repeat-like_dom_sf"/>
</dbReference>
<dbReference type="Pfam" id="PF16755">
    <property type="entry name" value="Beta-prop_NUP159_NUP214"/>
    <property type="match status" value="1"/>
</dbReference>
<reference evidence="5 6" key="1">
    <citation type="journal article" date="2018" name="Evol. Lett.">
        <title>Horizontal gene cluster transfer increased hallucinogenic mushroom diversity.</title>
        <authorList>
            <person name="Reynolds H.T."/>
            <person name="Vijayakumar V."/>
            <person name="Gluck-Thaler E."/>
            <person name="Korotkin H.B."/>
            <person name="Matheny P.B."/>
            <person name="Slot J.C."/>
        </authorList>
    </citation>
    <scope>NUCLEOTIDE SEQUENCE [LARGE SCALE GENOMIC DNA]</scope>
    <source>
        <strain evidence="5 6">2631</strain>
    </source>
</reference>
<dbReference type="STRING" id="93625.A0A409X3P2"/>
<organism evidence="5 6">
    <name type="scientific">Psilocybe cyanescens</name>
    <dbReference type="NCBI Taxonomy" id="93625"/>
    <lineage>
        <taxon>Eukaryota</taxon>
        <taxon>Fungi</taxon>
        <taxon>Dikarya</taxon>
        <taxon>Basidiomycota</taxon>
        <taxon>Agaricomycotina</taxon>
        <taxon>Agaricomycetes</taxon>
        <taxon>Agaricomycetidae</taxon>
        <taxon>Agaricales</taxon>
        <taxon>Agaricineae</taxon>
        <taxon>Strophariaceae</taxon>
        <taxon>Psilocybe</taxon>
    </lineage>
</organism>
<accession>A0A409X3P2</accession>
<dbReference type="OrthoDB" id="248320at2759"/>
<dbReference type="Gene3D" id="2.130.10.10">
    <property type="entry name" value="YVTN repeat-like/Quinoprotein amine dehydrogenase"/>
    <property type="match status" value="1"/>
</dbReference>
<comment type="subcellular location">
    <subcellularLocation>
        <location evidence="1">Nucleus</location>
    </subcellularLocation>
</comment>
<evidence type="ECO:0000256" key="2">
    <source>
        <dbReference type="ARBA" id="ARBA00022448"/>
    </source>
</evidence>
<keyword evidence="3" id="KW-0539">Nucleus</keyword>